<dbReference type="EMBL" id="LXQA011267161">
    <property type="protein sequence ID" value="MCI91256.1"/>
    <property type="molecule type" value="Genomic_DNA"/>
</dbReference>
<dbReference type="Proteomes" id="UP000265520">
    <property type="component" value="Unassembled WGS sequence"/>
</dbReference>
<feature type="non-terminal residue" evidence="1">
    <location>
        <position position="15"/>
    </location>
</feature>
<proteinExistence type="predicted"/>
<protein>
    <submittedName>
        <fullName evidence="1">Uncharacterized protein</fullName>
    </submittedName>
</protein>
<name>A0A392VSJ9_9FABA</name>
<evidence type="ECO:0000313" key="1">
    <source>
        <dbReference type="EMBL" id="MCI91256.1"/>
    </source>
</evidence>
<sequence>MWAVMTVVVVMEFTA</sequence>
<comment type="caution">
    <text evidence="1">The sequence shown here is derived from an EMBL/GenBank/DDBJ whole genome shotgun (WGS) entry which is preliminary data.</text>
</comment>
<evidence type="ECO:0000313" key="2">
    <source>
        <dbReference type="Proteomes" id="UP000265520"/>
    </source>
</evidence>
<accession>A0A392VSJ9</accession>
<keyword evidence="2" id="KW-1185">Reference proteome</keyword>
<reference evidence="1 2" key="1">
    <citation type="journal article" date="2018" name="Front. Plant Sci.">
        <title>Red Clover (Trifolium pratense) and Zigzag Clover (T. medium) - A Picture of Genomic Similarities and Differences.</title>
        <authorList>
            <person name="Dluhosova J."/>
            <person name="Istvanek J."/>
            <person name="Nedelnik J."/>
            <person name="Repkova J."/>
        </authorList>
    </citation>
    <scope>NUCLEOTIDE SEQUENCE [LARGE SCALE GENOMIC DNA]</scope>
    <source>
        <strain evidence="2">cv. 10/8</strain>
        <tissue evidence="1">Leaf</tissue>
    </source>
</reference>
<organism evidence="1 2">
    <name type="scientific">Trifolium medium</name>
    <dbReference type="NCBI Taxonomy" id="97028"/>
    <lineage>
        <taxon>Eukaryota</taxon>
        <taxon>Viridiplantae</taxon>
        <taxon>Streptophyta</taxon>
        <taxon>Embryophyta</taxon>
        <taxon>Tracheophyta</taxon>
        <taxon>Spermatophyta</taxon>
        <taxon>Magnoliopsida</taxon>
        <taxon>eudicotyledons</taxon>
        <taxon>Gunneridae</taxon>
        <taxon>Pentapetalae</taxon>
        <taxon>rosids</taxon>
        <taxon>fabids</taxon>
        <taxon>Fabales</taxon>
        <taxon>Fabaceae</taxon>
        <taxon>Papilionoideae</taxon>
        <taxon>50 kb inversion clade</taxon>
        <taxon>NPAAA clade</taxon>
        <taxon>Hologalegina</taxon>
        <taxon>IRL clade</taxon>
        <taxon>Trifolieae</taxon>
        <taxon>Trifolium</taxon>
    </lineage>
</organism>